<evidence type="ECO:0000313" key="2">
    <source>
        <dbReference type="EMBL" id="SEA30079.1"/>
    </source>
</evidence>
<dbReference type="OrthoDB" id="915634at2"/>
<sequence>MVTKVNSSKSTRGTLMYNEKKVELGLGKLLLAAGFPVYPENLDIASKLMVFKMLTDQNSKSRYHTLHLTLNFSSYDILDELKLKRIAHRYLSKVGLDKQPYLVYQHYDTMHAHLHIVSVKPIDGSKLLQNLYLGHGFTKASKEIEVEFGLQKAADYSVQERPLHNHLVPGRFHYGDDDAIRGISRWVNTTLMSYRFGDIMEYDAILNQFGIKVVYGREGSRMKAFKGLSYGVIKEDGNSTCCPIKAYHLSGRPLLREVEKRFTASIDSRRSYMPRMMALLENAFLLGNRKEFEDYLQRRGIRLVFNKNPEGKVYGAVYIDNGTKVAWHDFNLGENYKAAEILTIIEGLPAIIGSEIQVGGELGKLNERDTVDNFKLDLLRKELNKPIYEQYVGSELPVVDIIKDSRPYKYASYQQLAEIHEAQIKKLTQGQHRQKGLELDVDLDL</sequence>
<dbReference type="Pfam" id="PF03432">
    <property type="entry name" value="Relaxase"/>
    <property type="match status" value="1"/>
</dbReference>
<evidence type="ECO:0000313" key="3">
    <source>
        <dbReference type="Proteomes" id="UP000199041"/>
    </source>
</evidence>
<dbReference type="RefSeq" id="WP_091398491.1">
    <property type="nucleotide sequence ID" value="NZ_FNQY01000013.1"/>
</dbReference>
<name>A0A1H4A214_9BACT</name>
<proteinExistence type="predicted"/>
<organism evidence="2 3">
    <name type="scientific">Arachidicoccus rhizosphaerae</name>
    <dbReference type="NCBI Taxonomy" id="551991"/>
    <lineage>
        <taxon>Bacteria</taxon>
        <taxon>Pseudomonadati</taxon>
        <taxon>Bacteroidota</taxon>
        <taxon>Chitinophagia</taxon>
        <taxon>Chitinophagales</taxon>
        <taxon>Chitinophagaceae</taxon>
        <taxon>Arachidicoccus</taxon>
    </lineage>
</organism>
<feature type="domain" description="MobA/VirD2-like nuclease" evidence="1">
    <location>
        <begin position="42"/>
        <end position="150"/>
    </location>
</feature>
<evidence type="ECO:0000259" key="1">
    <source>
        <dbReference type="Pfam" id="PF03432"/>
    </source>
</evidence>
<dbReference type="EMBL" id="FNQY01000013">
    <property type="protein sequence ID" value="SEA30079.1"/>
    <property type="molecule type" value="Genomic_DNA"/>
</dbReference>
<dbReference type="Proteomes" id="UP000199041">
    <property type="component" value="Unassembled WGS sequence"/>
</dbReference>
<reference evidence="2 3" key="1">
    <citation type="submission" date="2016-10" db="EMBL/GenBank/DDBJ databases">
        <authorList>
            <person name="de Groot N.N."/>
        </authorList>
    </citation>
    <scope>NUCLEOTIDE SEQUENCE [LARGE SCALE GENOMIC DNA]</scope>
    <source>
        <strain evidence="2 3">Vu-144</strain>
    </source>
</reference>
<dbReference type="AlphaFoldDB" id="A0A1H4A214"/>
<dbReference type="InterPro" id="IPR005094">
    <property type="entry name" value="Endonuclease_MobA/VirD2"/>
</dbReference>
<dbReference type="STRING" id="551991.SAMN05192529_11312"/>
<gene>
    <name evidence="2" type="ORF">SAMN05192529_11312</name>
</gene>
<accession>A0A1H4A214</accession>
<protein>
    <submittedName>
        <fullName evidence="2">Relaxase/Mobilisation nuclease domain-containing protein</fullName>
    </submittedName>
</protein>
<keyword evidence="3" id="KW-1185">Reference proteome</keyword>